<dbReference type="RefSeq" id="WP_260411271.1">
    <property type="nucleotide sequence ID" value="NZ_JACJVR010000113.1"/>
</dbReference>
<sequence>YFRNSGLINIHIPADADMGRESLRKSYEDARVFFSKYYPKYGQSDMLCDSWLLSPVLAKLLPESSNIIRFQKAFELIRVDETNDSAIRWVYGRTDLPTHELQEHTSLQKKIKASLLEGGGIGAALGILKEDPWKH</sequence>
<evidence type="ECO:0000259" key="1">
    <source>
        <dbReference type="Pfam" id="PF18164"/>
    </source>
</evidence>
<dbReference type="EMBL" id="JACJVR010000113">
    <property type="protein sequence ID" value="MBB6695173.1"/>
    <property type="molecule type" value="Genomic_DNA"/>
</dbReference>
<accession>A0A841UAA9</accession>
<keyword evidence="3" id="KW-1185">Reference proteome</keyword>
<evidence type="ECO:0000313" key="3">
    <source>
        <dbReference type="Proteomes" id="UP000553776"/>
    </source>
</evidence>
<proteinExistence type="predicted"/>
<feature type="domain" description="GNAT-like C-terminal" evidence="1">
    <location>
        <begin position="7"/>
        <end position="128"/>
    </location>
</feature>
<protein>
    <recommendedName>
        <fullName evidence="1">GNAT-like C-terminal domain-containing protein</fullName>
    </recommendedName>
</protein>
<reference evidence="2 3" key="1">
    <citation type="submission" date="2020-08" db="EMBL/GenBank/DDBJ databases">
        <title>Cohnella phylogeny.</title>
        <authorList>
            <person name="Dunlap C."/>
        </authorList>
    </citation>
    <scope>NUCLEOTIDE SEQUENCE [LARGE SCALE GENOMIC DNA]</scope>
    <source>
        <strain evidence="2 3">DSM 25239</strain>
    </source>
</reference>
<evidence type="ECO:0000313" key="2">
    <source>
        <dbReference type="EMBL" id="MBB6695173.1"/>
    </source>
</evidence>
<dbReference type="Pfam" id="PF18164">
    <property type="entry name" value="GNAT_C"/>
    <property type="match status" value="1"/>
</dbReference>
<feature type="non-terminal residue" evidence="2">
    <location>
        <position position="1"/>
    </location>
</feature>
<gene>
    <name evidence="2" type="ORF">H7B90_27630</name>
</gene>
<comment type="caution">
    <text evidence="2">The sequence shown here is derived from an EMBL/GenBank/DDBJ whole genome shotgun (WGS) entry which is preliminary data.</text>
</comment>
<dbReference type="Proteomes" id="UP000553776">
    <property type="component" value="Unassembled WGS sequence"/>
</dbReference>
<name>A0A841UAA9_9BACL</name>
<organism evidence="2 3">
    <name type="scientific">Cohnella xylanilytica</name>
    <dbReference type="NCBI Taxonomy" id="557555"/>
    <lineage>
        <taxon>Bacteria</taxon>
        <taxon>Bacillati</taxon>
        <taxon>Bacillota</taxon>
        <taxon>Bacilli</taxon>
        <taxon>Bacillales</taxon>
        <taxon>Paenibacillaceae</taxon>
        <taxon>Cohnella</taxon>
    </lineage>
</organism>
<dbReference type="Gene3D" id="3.40.630.120">
    <property type="match status" value="1"/>
</dbReference>
<dbReference type="AlphaFoldDB" id="A0A841UAA9"/>
<dbReference type="InterPro" id="IPR041644">
    <property type="entry name" value="GNAT_C"/>
</dbReference>